<reference evidence="2 3" key="1">
    <citation type="submission" date="2015-08" db="EMBL/GenBank/DDBJ databases">
        <authorList>
            <person name="Varghese N."/>
        </authorList>
    </citation>
    <scope>NUCLEOTIDE SEQUENCE [LARGE SCALE GENOMIC DNA]</scope>
    <source>
        <strain evidence="2 3">DSM 18167</strain>
    </source>
</reference>
<protein>
    <submittedName>
        <fullName evidence="2">FR47-like protein</fullName>
    </submittedName>
</protein>
<name>A0ABM9U6N5_9HYPH</name>
<dbReference type="PROSITE" id="PS51186">
    <property type="entry name" value="GNAT"/>
    <property type="match status" value="1"/>
</dbReference>
<dbReference type="Pfam" id="PF08445">
    <property type="entry name" value="FR47"/>
    <property type="match status" value="1"/>
</dbReference>
<sequence>MTSHELDRPAWASLTSRHQAFADGDAKARRYRPSIVPFAASADDSPESLEALGTLLEPGDTAVLLQAGEIRLPASLRAIRRAEGVQMLADGGHAPFEDDRIARRLTPADAEDMLALAALTEPGPFTLRALDIGRFWGVRENGRLVAMAGERMAQPGHVELSGVCTHPEARGRGLARLLSRYVAGRIAHGGDRPYLHAFASNTAAIRLYASIGFILRTTMQVAVIERVDD</sequence>
<dbReference type="InterPro" id="IPR000182">
    <property type="entry name" value="GNAT_dom"/>
</dbReference>
<comment type="caution">
    <text evidence="2">The sequence shown here is derived from an EMBL/GenBank/DDBJ whole genome shotgun (WGS) entry which is preliminary data.</text>
</comment>
<dbReference type="Gene3D" id="3.40.630.30">
    <property type="match status" value="1"/>
</dbReference>
<gene>
    <name evidence="2" type="ORF">Ga0061061_105247</name>
</gene>
<dbReference type="CDD" id="cd04301">
    <property type="entry name" value="NAT_SF"/>
    <property type="match status" value="1"/>
</dbReference>
<organism evidence="2 3">
    <name type="scientific">Chelatococcus sambhunathii</name>
    <dbReference type="NCBI Taxonomy" id="363953"/>
    <lineage>
        <taxon>Bacteria</taxon>
        <taxon>Pseudomonadati</taxon>
        <taxon>Pseudomonadota</taxon>
        <taxon>Alphaproteobacteria</taxon>
        <taxon>Hyphomicrobiales</taxon>
        <taxon>Chelatococcaceae</taxon>
        <taxon>Chelatococcus</taxon>
    </lineage>
</organism>
<dbReference type="SUPFAM" id="SSF55729">
    <property type="entry name" value="Acyl-CoA N-acyltransferases (Nat)"/>
    <property type="match status" value="1"/>
</dbReference>
<evidence type="ECO:0000313" key="2">
    <source>
        <dbReference type="EMBL" id="CUA88840.1"/>
    </source>
</evidence>
<dbReference type="InterPro" id="IPR013653">
    <property type="entry name" value="GCN5-like_dom"/>
</dbReference>
<evidence type="ECO:0000313" key="3">
    <source>
        <dbReference type="Proteomes" id="UP000182178"/>
    </source>
</evidence>
<keyword evidence="3" id="KW-1185">Reference proteome</keyword>
<dbReference type="Proteomes" id="UP000182178">
    <property type="component" value="Unassembled WGS sequence"/>
</dbReference>
<feature type="domain" description="N-acetyltransferase" evidence="1">
    <location>
        <begin position="100"/>
        <end position="229"/>
    </location>
</feature>
<dbReference type="RefSeq" id="WP_055459592.1">
    <property type="nucleotide sequence ID" value="NZ_CYHC01000005.1"/>
</dbReference>
<dbReference type="EMBL" id="CYHC01000005">
    <property type="protein sequence ID" value="CUA88840.1"/>
    <property type="molecule type" value="Genomic_DNA"/>
</dbReference>
<accession>A0ABM9U6N5</accession>
<proteinExistence type="predicted"/>
<evidence type="ECO:0000259" key="1">
    <source>
        <dbReference type="PROSITE" id="PS51186"/>
    </source>
</evidence>
<dbReference type="InterPro" id="IPR016181">
    <property type="entry name" value="Acyl_CoA_acyltransferase"/>
</dbReference>